<name>A0ABW6UV48_9ACTN</name>
<dbReference type="PANTHER" id="PTHR33099">
    <property type="entry name" value="FE2OG DIOXYGENASE DOMAIN-CONTAINING PROTEIN"/>
    <property type="match status" value="1"/>
</dbReference>
<sequence>MAGAFSARLEAPVAGLGLEVAGVGPVRLPLRAPQVKRLIAVARPALFGRGEQTLSDTSVRDTWQILPDQLSLVGPSWSSLLSGALEHFRDALGLPSATRLRAEPHAMLVYGKGQFFLPHQESEKDDAMVGTLVLSLPSAHTGGELVVEHAGHECAYRVSKTDLTLVAFYADCRHEVTPVRSGYRVTLTFNLLAEQRTSGEVSGPPTELAHSLGRHFGSPAKPRYGSRELDPPNRLVYLLDHEYTQRGLSWERLKGADAERATLLRAAAAQAGCESVLALAEVKETWDAYPDGDDPWGDYRYDEDEDGDAGEDGDYVLQELVDDEITLGLVDRSGRHRWRRDLVAGSGLRGVREHRERGPDALRLPGRGLHGQLRQHAGPVVPAGRSRGVAA</sequence>
<keyword evidence="2" id="KW-0223">Dioxygenase</keyword>
<evidence type="ECO:0000256" key="1">
    <source>
        <dbReference type="ARBA" id="ARBA00001961"/>
    </source>
</evidence>
<evidence type="ECO:0000313" key="7">
    <source>
        <dbReference type="Proteomes" id="UP001602058"/>
    </source>
</evidence>
<dbReference type="SMART" id="SM00702">
    <property type="entry name" value="P4Hc"/>
    <property type="match status" value="1"/>
</dbReference>
<dbReference type="InterPro" id="IPR044862">
    <property type="entry name" value="Pro_4_hyd_alph_FE2OG_OXY"/>
</dbReference>
<dbReference type="EMBL" id="JBIAWJ010000022">
    <property type="protein sequence ID" value="MFF4525980.1"/>
    <property type="molecule type" value="Genomic_DNA"/>
</dbReference>
<dbReference type="Gene3D" id="2.60.120.620">
    <property type="entry name" value="q2cbj1_9rhob like domain"/>
    <property type="match status" value="1"/>
</dbReference>
<dbReference type="Proteomes" id="UP001602058">
    <property type="component" value="Unassembled WGS sequence"/>
</dbReference>
<evidence type="ECO:0000256" key="4">
    <source>
        <dbReference type="SAM" id="MobiDB-lite"/>
    </source>
</evidence>
<dbReference type="Pfam" id="PF13640">
    <property type="entry name" value="2OG-FeII_Oxy_3"/>
    <property type="match status" value="1"/>
</dbReference>
<reference evidence="6 7" key="1">
    <citation type="submission" date="2024-10" db="EMBL/GenBank/DDBJ databases">
        <title>The Natural Products Discovery Center: Release of the First 8490 Sequenced Strains for Exploring Actinobacteria Biosynthetic Diversity.</title>
        <authorList>
            <person name="Kalkreuter E."/>
            <person name="Kautsar S.A."/>
            <person name="Yang D."/>
            <person name="Bader C.D."/>
            <person name="Teijaro C.N."/>
            <person name="Fluegel L."/>
            <person name="Davis C.M."/>
            <person name="Simpson J.R."/>
            <person name="Lauterbach L."/>
            <person name="Steele A.D."/>
            <person name="Gui C."/>
            <person name="Meng S."/>
            <person name="Li G."/>
            <person name="Viehrig K."/>
            <person name="Ye F."/>
            <person name="Su P."/>
            <person name="Kiefer A.F."/>
            <person name="Nichols A."/>
            <person name="Cepeda A.J."/>
            <person name="Yan W."/>
            <person name="Fan B."/>
            <person name="Jiang Y."/>
            <person name="Adhikari A."/>
            <person name="Zheng C.-J."/>
            <person name="Schuster L."/>
            <person name="Cowan T.M."/>
            <person name="Smanski M.J."/>
            <person name="Chevrette M.G."/>
            <person name="De Carvalho L.P.S."/>
            <person name="Shen B."/>
        </authorList>
    </citation>
    <scope>NUCLEOTIDE SEQUENCE [LARGE SCALE GENOMIC DNA]</scope>
    <source>
        <strain evidence="6 7">NPDC001390</strain>
    </source>
</reference>
<feature type="region of interest" description="Disordered" evidence="4">
    <location>
        <begin position="350"/>
        <end position="391"/>
    </location>
</feature>
<comment type="cofactor">
    <cofactor evidence="1">
        <name>L-ascorbate</name>
        <dbReference type="ChEBI" id="CHEBI:38290"/>
    </cofactor>
</comment>
<evidence type="ECO:0000256" key="3">
    <source>
        <dbReference type="ARBA" id="ARBA00023002"/>
    </source>
</evidence>
<feature type="domain" description="Prolyl 4-hydroxylase alpha subunit" evidence="5">
    <location>
        <begin position="21"/>
        <end position="192"/>
    </location>
</feature>
<proteinExistence type="predicted"/>
<evidence type="ECO:0000256" key="2">
    <source>
        <dbReference type="ARBA" id="ARBA00022964"/>
    </source>
</evidence>
<dbReference type="InterPro" id="IPR006620">
    <property type="entry name" value="Pro_4_hyd_alph"/>
</dbReference>
<keyword evidence="3" id="KW-0560">Oxidoreductase</keyword>
<dbReference type="PANTHER" id="PTHR33099:SF7">
    <property type="entry name" value="MYND-TYPE DOMAIN-CONTAINING PROTEIN"/>
    <property type="match status" value="1"/>
</dbReference>
<protein>
    <submittedName>
        <fullName evidence="6">2OG-Fe(II) oxygenase</fullName>
    </submittedName>
</protein>
<comment type="caution">
    <text evidence="6">The sequence shown here is derived from an EMBL/GenBank/DDBJ whole genome shotgun (WGS) entry which is preliminary data.</text>
</comment>
<organism evidence="6 7">
    <name type="scientific">Streptomyces bluensis</name>
    <dbReference type="NCBI Taxonomy" id="33897"/>
    <lineage>
        <taxon>Bacteria</taxon>
        <taxon>Bacillati</taxon>
        <taxon>Actinomycetota</taxon>
        <taxon>Actinomycetes</taxon>
        <taxon>Kitasatosporales</taxon>
        <taxon>Streptomycetaceae</taxon>
        <taxon>Streptomyces</taxon>
    </lineage>
</organism>
<accession>A0ABW6UV48</accession>
<feature type="compositionally biased region" description="Basic and acidic residues" evidence="4">
    <location>
        <begin position="350"/>
        <end position="360"/>
    </location>
</feature>
<dbReference type="RefSeq" id="WP_387891434.1">
    <property type="nucleotide sequence ID" value="NZ_JBIAWJ010000022.1"/>
</dbReference>
<keyword evidence="7" id="KW-1185">Reference proteome</keyword>
<evidence type="ECO:0000259" key="5">
    <source>
        <dbReference type="SMART" id="SM00702"/>
    </source>
</evidence>
<evidence type="ECO:0000313" key="6">
    <source>
        <dbReference type="EMBL" id="MFF4525980.1"/>
    </source>
</evidence>
<gene>
    <name evidence="6" type="ORF">ACFY1D_31795</name>
</gene>